<evidence type="ECO:0000256" key="1">
    <source>
        <dbReference type="ARBA" id="ARBA00006598"/>
    </source>
</evidence>
<dbReference type="GO" id="GO:0006412">
    <property type="term" value="P:translation"/>
    <property type="evidence" value="ECO:0007669"/>
    <property type="project" value="UniProtKB-UniRule"/>
</dbReference>
<gene>
    <name evidence="5 7" type="primary">rpmI</name>
    <name evidence="7" type="ORF">IAD20_01055</name>
</gene>
<keyword evidence="3 5" id="KW-0687">Ribonucleoprotein</keyword>
<dbReference type="GO" id="GO:0003735">
    <property type="term" value="F:structural constituent of ribosome"/>
    <property type="evidence" value="ECO:0007669"/>
    <property type="project" value="InterPro"/>
</dbReference>
<accession>A0A9D1M2V1</accession>
<dbReference type="PRINTS" id="PR00064">
    <property type="entry name" value="RIBOSOMALL35"/>
</dbReference>
<dbReference type="InterPro" id="IPR018265">
    <property type="entry name" value="Ribosomal_bL35_CS"/>
</dbReference>
<evidence type="ECO:0000256" key="4">
    <source>
        <dbReference type="ARBA" id="ARBA00071664"/>
    </source>
</evidence>
<protein>
    <recommendedName>
        <fullName evidence="4 5">Large ribosomal subunit protein bL35</fullName>
    </recommendedName>
</protein>
<dbReference type="InterPro" id="IPR037229">
    <property type="entry name" value="Ribosomal_bL35_sf"/>
</dbReference>
<evidence type="ECO:0000256" key="6">
    <source>
        <dbReference type="RuleBase" id="RU000568"/>
    </source>
</evidence>
<reference evidence="7" key="2">
    <citation type="journal article" date="2021" name="PeerJ">
        <title>Extensive microbial diversity within the chicken gut microbiome revealed by metagenomics and culture.</title>
        <authorList>
            <person name="Gilroy R."/>
            <person name="Ravi A."/>
            <person name="Getino M."/>
            <person name="Pursley I."/>
            <person name="Horton D.L."/>
            <person name="Alikhan N.F."/>
            <person name="Baker D."/>
            <person name="Gharbi K."/>
            <person name="Hall N."/>
            <person name="Watson M."/>
            <person name="Adriaenssens E.M."/>
            <person name="Foster-Nyarko E."/>
            <person name="Jarju S."/>
            <person name="Secka A."/>
            <person name="Antonio M."/>
            <person name="Oren A."/>
            <person name="Chaudhuri R.R."/>
            <person name="La Ragione R."/>
            <person name="Hildebrand F."/>
            <person name="Pallen M.J."/>
        </authorList>
    </citation>
    <scope>NUCLEOTIDE SEQUENCE</scope>
    <source>
        <strain evidence="7">ChiW3-316</strain>
    </source>
</reference>
<dbReference type="SUPFAM" id="SSF143034">
    <property type="entry name" value="L35p-like"/>
    <property type="match status" value="1"/>
</dbReference>
<evidence type="ECO:0000256" key="3">
    <source>
        <dbReference type="ARBA" id="ARBA00023274"/>
    </source>
</evidence>
<keyword evidence="2 5" id="KW-0689">Ribosomal protein</keyword>
<dbReference type="Pfam" id="PF01632">
    <property type="entry name" value="Ribosomal_L35p"/>
    <property type="match status" value="1"/>
</dbReference>
<dbReference type="Gene3D" id="4.10.410.60">
    <property type="match status" value="1"/>
</dbReference>
<dbReference type="PANTHER" id="PTHR33343:SF1">
    <property type="entry name" value="LARGE RIBOSOMAL SUBUNIT PROTEIN BL35M"/>
    <property type="match status" value="1"/>
</dbReference>
<dbReference type="EMBL" id="DVNC01000011">
    <property type="protein sequence ID" value="HIU52651.1"/>
    <property type="molecule type" value="Genomic_DNA"/>
</dbReference>
<evidence type="ECO:0000313" key="8">
    <source>
        <dbReference type="Proteomes" id="UP000824107"/>
    </source>
</evidence>
<evidence type="ECO:0000313" key="7">
    <source>
        <dbReference type="EMBL" id="HIU52651.1"/>
    </source>
</evidence>
<dbReference type="HAMAP" id="MF_00514">
    <property type="entry name" value="Ribosomal_bL35"/>
    <property type="match status" value="1"/>
</dbReference>
<name>A0A9D1M2V1_9PROT</name>
<evidence type="ECO:0000256" key="2">
    <source>
        <dbReference type="ARBA" id="ARBA00022980"/>
    </source>
</evidence>
<dbReference type="PANTHER" id="PTHR33343">
    <property type="entry name" value="54S RIBOSOMAL PROTEIN BL35M"/>
    <property type="match status" value="1"/>
</dbReference>
<sequence>MPKLKTKSSAKKRFSVTGTGKLKRNFAKKRHCLFCKTQKMKRQARGTTLLSESDTIIVKKFLPYL</sequence>
<dbReference type="InterPro" id="IPR001706">
    <property type="entry name" value="Ribosomal_bL35"/>
</dbReference>
<dbReference type="Proteomes" id="UP000824107">
    <property type="component" value="Unassembled WGS sequence"/>
</dbReference>
<dbReference type="GO" id="GO:0022625">
    <property type="term" value="C:cytosolic large ribosomal subunit"/>
    <property type="evidence" value="ECO:0007669"/>
    <property type="project" value="TreeGrafter"/>
</dbReference>
<comment type="similarity">
    <text evidence="1 5 6">Belongs to the bacterial ribosomal protein bL35 family.</text>
</comment>
<comment type="caution">
    <text evidence="7">The sequence shown here is derived from an EMBL/GenBank/DDBJ whole genome shotgun (WGS) entry which is preliminary data.</text>
</comment>
<dbReference type="PROSITE" id="PS00936">
    <property type="entry name" value="RIBOSOMAL_L35"/>
    <property type="match status" value="1"/>
</dbReference>
<dbReference type="InterPro" id="IPR021137">
    <property type="entry name" value="Ribosomal_bL35-like"/>
</dbReference>
<organism evidence="7 8">
    <name type="scientific">Candidatus Scatocola faecipullorum</name>
    <dbReference type="NCBI Taxonomy" id="2840917"/>
    <lineage>
        <taxon>Bacteria</taxon>
        <taxon>Pseudomonadati</taxon>
        <taxon>Pseudomonadota</taxon>
        <taxon>Alphaproteobacteria</taxon>
        <taxon>Rhodospirillales</taxon>
        <taxon>Rhodospirillaceae</taxon>
        <taxon>Rhodospirillaceae incertae sedis</taxon>
        <taxon>Candidatus Scatocola</taxon>
    </lineage>
</organism>
<dbReference type="NCBIfam" id="TIGR00001">
    <property type="entry name" value="rpmI_bact"/>
    <property type="match status" value="1"/>
</dbReference>
<dbReference type="FunFam" id="4.10.410.60:FF:000001">
    <property type="entry name" value="50S ribosomal protein L35"/>
    <property type="match status" value="1"/>
</dbReference>
<proteinExistence type="inferred from homology"/>
<reference evidence="7" key="1">
    <citation type="submission" date="2020-10" db="EMBL/GenBank/DDBJ databases">
        <authorList>
            <person name="Gilroy R."/>
        </authorList>
    </citation>
    <scope>NUCLEOTIDE SEQUENCE</scope>
    <source>
        <strain evidence="7">ChiW3-316</strain>
    </source>
</reference>
<evidence type="ECO:0000256" key="5">
    <source>
        <dbReference type="HAMAP-Rule" id="MF_00514"/>
    </source>
</evidence>
<dbReference type="AlphaFoldDB" id="A0A9D1M2V1"/>